<dbReference type="EMBL" id="CAIIXF020000691">
    <property type="protein sequence ID" value="CAH1803390.1"/>
    <property type="molecule type" value="Genomic_DNA"/>
</dbReference>
<dbReference type="OrthoDB" id="6159603at2759"/>
<dbReference type="InterPro" id="IPR039448">
    <property type="entry name" value="Beta_helix"/>
</dbReference>
<feature type="domain" description="Right handed beta helix" evidence="1">
    <location>
        <begin position="19"/>
        <end position="173"/>
    </location>
</feature>
<sequence>FLSVDSVLQHIYVEGARVGIQATGNSVTLDRVTITKCSAGIKYTDGGSFANSTMISDSYIGNNGGHGIEFKGSVTNPFLSIKRTVITGSQSSGIYCRDTHANISIVDSELSHNAQRGLEMYQTVGSIKINGSDILGNRNYGLYIYRISGNTTIDSTKMKYNYYYTIYYNLDNNYRGGRFLLINNSFVGESNSRALHLHPNTFDGDEIRIDRNVFKDIATSYPSLQIENNYKQSELNITITNNVFTNCFKSMLVRAYHNTNVFLEDNTMKNNRADSRYIDVQLTSSNTNGKFHIFRNKFTNIAASPWLWIDTGNFIMANNSFEQFKSVDQCALYVSVSKTALIVNVPYSYWGSSDPGDVKHRVCGNNRDMNLAHVTVSPFYTDRNLTELNEDKGVDFYFSDATGAIGGMLLNNETIRYVFNHTYHVRRNIFILSNATLTVESGVKLSFGQGIGIYIIGK</sequence>
<evidence type="ECO:0000313" key="3">
    <source>
        <dbReference type="Proteomes" id="UP000749559"/>
    </source>
</evidence>
<feature type="non-terminal residue" evidence="2">
    <location>
        <position position="1"/>
    </location>
</feature>
<keyword evidence="3" id="KW-1185">Reference proteome</keyword>
<comment type="caution">
    <text evidence="2">The sequence shown here is derived from an EMBL/GenBank/DDBJ whole genome shotgun (WGS) entry which is preliminary data.</text>
</comment>
<name>A0A8J1YBD1_OWEFU</name>
<evidence type="ECO:0000313" key="2">
    <source>
        <dbReference type="EMBL" id="CAH1803390.1"/>
    </source>
</evidence>
<dbReference type="AlphaFoldDB" id="A0A8J1YBD1"/>
<feature type="non-terminal residue" evidence="2">
    <location>
        <position position="458"/>
    </location>
</feature>
<dbReference type="Proteomes" id="UP000749559">
    <property type="component" value="Unassembled WGS sequence"/>
</dbReference>
<proteinExistence type="predicted"/>
<dbReference type="InterPro" id="IPR011050">
    <property type="entry name" value="Pectin_lyase_fold/virulence"/>
</dbReference>
<dbReference type="Gene3D" id="2.160.20.10">
    <property type="entry name" value="Single-stranded right-handed beta-helix, Pectin lyase-like"/>
    <property type="match status" value="1"/>
</dbReference>
<dbReference type="SUPFAM" id="SSF51126">
    <property type="entry name" value="Pectin lyase-like"/>
    <property type="match status" value="1"/>
</dbReference>
<dbReference type="InterPro" id="IPR012334">
    <property type="entry name" value="Pectin_lyas_fold"/>
</dbReference>
<reference evidence="2" key="1">
    <citation type="submission" date="2022-03" db="EMBL/GenBank/DDBJ databases">
        <authorList>
            <person name="Martin C."/>
        </authorList>
    </citation>
    <scope>NUCLEOTIDE SEQUENCE</scope>
</reference>
<organism evidence="2 3">
    <name type="scientific">Owenia fusiformis</name>
    <name type="common">Polychaete worm</name>
    <dbReference type="NCBI Taxonomy" id="6347"/>
    <lineage>
        <taxon>Eukaryota</taxon>
        <taxon>Metazoa</taxon>
        <taxon>Spiralia</taxon>
        <taxon>Lophotrochozoa</taxon>
        <taxon>Annelida</taxon>
        <taxon>Polychaeta</taxon>
        <taxon>Sedentaria</taxon>
        <taxon>Canalipalpata</taxon>
        <taxon>Sabellida</taxon>
        <taxon>Oweniida</taxon>
        <taxon>Oweniidae</taxon>
        <taxon>Owenia</taxon>
    </lineage>
</organism>
<gene>
    <name evidence="2" type="ORF">OFUS_LOCUS26994</name>
</gene>
<evidence type="ECO:0000259" key="1">
    <source>
        <dbReference type="Pfam" id="PF13229"/>
    </source>
</evidence>
<accession>A0A8J1YBD1</accession>
<protein>
    <recommendedName>
        <fullName evidence="1">Right handed beta helix domain-containing protein</fullName>
    </recommendedName>
</protein>
<dbReference type="Pfam" id="PF13229">
    <property type="entry name" value="Beta_helix"/>
    <property type="match status" value="1"/>
</dbReference>
<dbReference type="SMART" id="SM00710">
    <property type="entry name" value="PbH1"/>
    <property type="match status" value="8"/>
</dbReference>
<dbReference type="InterPro" id="IPR006626">
    <property type="entry name" value="PbH1"/>
</dbReference>